<evidence type="ECO:0000313" key="2">
    <source>
        <dbReference type="Proteomes" id="UP001454036"/>
    </source>
</evidence>
<dbReference type="Proteomes" id="UP001454036">
    <property type="component" value="Unassembled WGS sequence"/>
</dbReference>
<keyword evidence="2" id="KW-1185">Reference proteome</keyword>
<organism evidence="1 2">
    <name type="scientific">Lithospermum erythrorhizon</name>
    <name type="common">Purple gromwell</name>
    <name type="synonym">Lithospermum officinale var. erythrorhizon</name>
    <dbReference type="NCBI Taxonomy" id="34254"/>
    <lineage>
        <taxon>Eukaryota</taxon>
        <taxon>Viridiplantae</taxon>
        <taxon>Streptophyta</taxon>
        <taxon>Embryophyta</taxon>
        <taxon>Tracheophyta</taxon>
        <taxon>Spermatophyta</taxon>
        <taxon>Magnoliopsida</taxon>
        <taxon>eudicotyledons</taxon>
        <taxon>Gunneridae</taxon>
        <taxon>Pentapetalae</taxon>
        <taxon>asterids</taxon>
        <taxon>lamiids</taxon>
        <taxon>Boraginales</taxon>
        <taxon>Boraginaceae</taxon>
        <taxon>Boraginoideae</taxon>
        <taxon>Lithospermeae</taxon>
        <taxon>Lithospermum</taxon>
    </lineage>
</organism>
<comment type="caution">
    <text evidence="1">The sequence shown here is derived from an EMBL/GenBank/DDBJ whole genome shotgun (WGS) entry which is preliminary data.</text>
</comment>
<dbReference type="AlphaFoldDB" id="A0AAV3R4D7"/>
<protein>
    <submittedName>
        <fullName evidence="1">Uncharacterized protein</fullName>
    </submittedName>
</protein>
<accession>A0AAV3R4D7</accession>
<sequence>MRCLTTALLAYTCVIRSHHASMPRVKLLTPQSPLHCKRVQSNRQLRSQSQSLNQPSTFGNVERRNIRALNTPTVMYKGESSKTQGWEINTPQIQVNSQGISKKLASYFKGRRLPCLTTTQNSFELLGKEDNLGEYLAI</sequence>
<gene>
    <name evidence="1" type="ORF">LIER_44161</name>
</gene>
<reference evidence="1 2" key="1">
    <citation type="submission" date="2024-01" db="EMBL/GenBank/DDBJ databases">
        <title>The complete chloroplast genome sequence of Lithospermum erythrorhizon: insights into the phylogenetic relationship among Boraginaceae species and the maternal lineages of purple gromwells.</title>
        <authorList>
            <person name="Okada T."/>
            <person name="Watanabe K."/>
        </authorList>
    </citation>
    <scope>NUCLEOTIDE SEQUENCE [LARGE SCALE GENOMIC DNA]</scope>
</reference>
<dbReference type="EMBL" id="BAABME010055877">
    <property type="protein sequence ID" value="GAA0170745.1"/>
    <property type="molecule type" value="Genomic_DNA"/>
</dbReference>
<evidence type="ECO:0000313" key="1">
    <source>
        <dbReference type="EMBL" id="GAA0170745.1"/>
    </source>
</evidence>
<name>A0AAV3R4D7_LITER</name>
<proteinExistence type="predicted"/>